<dbReference type="NCBIfam" id="TIGR01549">
    <property type="entry name" value="HAD-SF-IA-v1"/>
    <property type="match status" value="1"/>
</dbReference>
<evidence type="ECO:0000313" key="1">
    <source>
        <dbReference type="EMBL" id="NDL68888.1"/>
    </source>
</evidence>
<evidence type="ECO:0000313" key="2">
    <source>
        <dbReference type="Proteomes" id="UP000461585"/>
    </source>
</evidence>
<dbReference type="Proteomes" id="UP000461585">
    <property type="component" value="Unassembled WGS sequence"/>
</dbReference>
<dbReference type="PANTHER" id="PTHR18901">
    <property type="entry name" value="2-DEOXYGLUCOSE-6-PHOSPHATE PHOSPHATASE 2"/>
    <property type="match status" value="1"/>
</dbReference>
<dbReference type="SUPFAM" id="SSF56784">
    <property type="entry name" value="HAD-like"/>
    <property type="match status" value="1"/>
</dbReference>
<dbReference type="InterPro" id="IPR036412">
    <property type="entry name" value="HAD-like_sf"/>
</dbReference>
<dbReference type="Gene3D" id="3.40.50.1000">
    <property type="entry name" value="HAD superfamily/HAD-like"/>
    <property type="match status" value="1"/>
</dbReference>
<dbReference type="CDD" id="cd07505">
    <property type="entry name" value="HAD_BPGM-like"/>
    <property type="match status" value="1"/>
</dbReference>
<name>A0A7X5HYC7_9FIRM</name>
<dbReference type="Pfam" id="PF13419">
    <property type="entry name" value="HAD_2"/>
    <property type="match status" value="1"/>
</dbReference>
<dbReference type="EMBL" id="JAAEEH010000093">
    <property type="protein sequence ID" value="NDL68888.1"/>
    <property type="molecule type" value="Genomic_DNA"/>
</dbReference>
<dbReference type="SFLD" id="SFLDS00003">
    <property type="entry name" value="Haloacid_Dehalogenase"/>
    <property type="match status" value="1"/>
</dbReference>
<dbReference type="SFLD" id="SFLDG01135">
    <property type="entry name" value="C1.5.6:_HAD__Beta-PGM__Phospha"/>
    <property type="match status" value="1"/>
</dbReference>
<gene>
    <name evidence="1" type="ORF">GXN74_14245</name>
</gene>
<dbReference type="NCBIfam" id="TIGR01509">
    <property type="entry name" value="HAD-SF-IA-v3"/>
    <property type="match status" value="1"/>
</dbReference>
<proteinExistence type="predicted"/>
<dbReference type="InterPro" id="IPR006439">
    <property type="entry name" value="HAD-SF_hydro_IA"/>
</dbReference>
<sequence length="220" mass="24433">MKTYGLVVFDMDGLMIDSERMTFEGYRAVCGPLGYAVEEEFYTTLLGTPEKTVRRKFVEAFGEGIPIESIMDQMHAWLEERFAREGVPVKPGLVELLAMLKAKGIRTMVATSSKRARVDRILEASGLGDYFDGSICGDEVKRGKPDPEIFLKACAKMGVPPREALVLEDSEQGIQASHRAGIPCICIPDMKRPQPEFVEMTVAVLDSHTAAADWIRKKLC</sequence>
<dbReference type="InterPro" id="IPR023214">
    <property type="entry name" value="HAD_sf"/>
</dbReference>
<dbReference type="Gene3D" id="1.10.150.240">
    <property type="entry name" value="Putative phosphatase, domain 2"/>
    <property type="match status" value="1"/>
</dbReference>
<protein>
    <submittedName>
        <fullName evidence="1">HAD family phosphatase</fullName>
    </submittedName>
</protein>
<comment type="caution">
    <text evidence="1">The sequence shown here is derived from an EMBL/GenBank/DDBJ whole genome shotgun (WGS) entry which is preliminary data.</text>
</comment>
<keyword evidence="2" id="KW-1185">Reference proteome</keyword>
<dbReference type="InterPro" id="IPR023198">
    <property type="entry name" value="PGP-like_dom2"/>
</dbReference>
<dbReference type="PANTHER" id="PTHR18901:SF38">
    <property type="entry name" value="PSEUDOURIDINE-5'-PHOSPHATASE"/>
    <property type="match status" value="1"/>
</dbReference>
<accession>A0A7X5HYC7</accession>
<dbReference type="InterPro" id="IPR041492">
    <property type="entry name" value="HAD_2"/>
</dbReference>
<organism evidence="1 2">
    <name type="scientific">Anaerotalea alkaliphila</name>
    <dbReference type="NCBI Taxonomy" id="2662126"/>
    <lineage>
        <taxon>Bacteria</taxon>
        <taxon>Bacillati</taxon>
        <taxon>Bacillota</taxon>
        <taxon>Clostridia</taxon>
        <taxon>Eubacteriales</taxon>
        <taxon>Anaerotalea</taxon>
    </lineage>
</organism>
<dbReference type="AlphaFoldDB" id="A0A7X5HYC7"/>
<dbReference type="SFLD" id="SFLDG01129">
    <property type="entry name" value="C1.5:_HAD__Beta-PGM__Phosphata"/>
    <property type="match status" value="1"/>
</dbReference>
<dbReference type="PRINTS" id="PR00413">
    <property type="entry name" value="HADHALOGNASE"/>
</dbReference>
<reference evidence="1 2" key="1">
    <citation type="submission" date="2020-01" db="EMBL/GenBank/DDBJ databases">
        <title>Anaeroalcalibacter tamaniensis gen. nov., sp. nov., moderately halophilic strictly anaerobic fermenter bacterium from mud volcano of Taman peninsula.</title>
        <authorList>
            <person name="Frolova A."/>
            <person name="Merkel A.Y."/>
            <person name="Slobodkin A.I."/>
        </authorList>
    </citation>
    <scope>NUCLEOTIDE SEQUENCE [LARGE SCALE GENOMIC DNA]</scope>
    <source>
        <strain evidence="1 2">F-3ap</strain>
    </source>
</reference>